<organism evidence="3 4">
    <name type="scientific">Thiospirochaeta perfilievii</name>
    <dbReference type="NCBI Taxonomy" id="252967"/>
    <lineage>
        <taxon>Bacteria</taxon>
        <taxon>Pseudomonadati</taxon>
        <taxon>Spirochaetota</taxon>
        <taxon>Spirochaetia</taxon>
        <taxon>Spirochaetales</taxon>
        <taxon>Spirochaetaceae</taxon>
        <taxon>Thiospirochaeta</taxon>
    </lineage>
</organism>
<evidence type="ECO:0000256" key="2">
    <source>
        <dbReference type="SAM" id="Phobius"/>
    </source>
</evidence>
<keyword evidence="2" id="KW-0472">Membrane</keyword>
<feature type="coiled-coil region" evidence="1">
    <location>
        <begin position="38"/>
        <end position="65"/>
    </location>
</feature>
<reference evidence="3 4" key="2">
    <citation type="submission" date="2019-09" db="EMBL/GenBank/DDBJ databases">
        <title>Complete Genome Sequence and Methylome Analysis of free living Spirochaetas.</title>
        <authorList>
            <person name="Leshcheva N."/>
            <person name="Mikheeva N."/>
        </authorList>
    </citation>
    <scope>NUCLEOTIDE SEQUENCE [LARGE SCALE GENOMIC DNA]</scope>
    <source>
        <strain evidence="3 4">P</strain>
    </source>
</reference>
<dbReference type="AlphaFoldDB" id="A0A5C1Q9W9"/>
<dbReference type="InterPro" id="IPR007060">
    <property type="entry name" value="FtsL/DivIC"/>
</dbReference>
<name>A0A5C1Q9W9_9SPIO</name>
<dbReference type="Proteomes" id="UP000323824">
    <property type="component" value="Chromosome"/>
</dbReference>
<gene>
    <name evidence="3" type="ORF">EW093_05985</name>
</gene>
<protein>
    <recommendedName>
        <fullName evidence="5">Septum formation initiator family protein</fullName>
    </recommendedName>
</protein>
<dbReference type="EMBL" id="CP035807">
    <property type="protein sequence ID" value="QEN04267.1"/>
    <property type="molecule type" value="Genomic_DNA"/>
</dbReference>
<evidence type="ECO:0008006" key="5">
    <source>
        <dbReference type="Google" id="ProtNLM"/>
    </source>
</evidence>
<proteinExistence type="predicted"/>
<keyword evidence="2" id="KW-1133">Transmembrane helix</keyword>
<keyword evidence="2" id="KW-0812">Transmembrane</keyword>
<dbReference type="RefSeq" id="WP_149567515.1">
    <property type="nucleotide sequence ID" value="NZ_CP035807.1"/>
</dbReference>
<keyword evidence="1" id="KW-0175">Coiled coil</keyword>
<feature type="transmembrane region" description="Helical" evidence="2">
    <location>
        <begin position="115"/>
        <end position="137"/>
    </location>
</feature>
<evidence type="ECO:0000256" key="1">
    <source>
        <dbReference type="SAM" id="Coils"/>
    </source>
</evidence>
<evidence type="ECO:0000313" key="3">
    <source>
        <dbReference type="EMBL" id="QEN04267.1"/>
    </source>
</evidence>
<feature type="transmembrane region" description="Helical" evidence="2">
    <location>
        <begin position="7"/>
        <end position="28"/>
    </location>
</feature>
<dbReference type="KEGG" id="sper:EW093_05985"/>
<evidence type="ECO:0000313" key="4">
    <source>
        <dbReference type="Proteomes" id="UP000323824"/>
    </source>
</evidence>
<reference evidence="3 4" key="1">
    <citation type="submission" date="2019-02" db="EMBL/GenBank/DDBJ databases">
        <authorList>
            <person name="Fomenkov A."/>
            <person name="Dubinina G."/>
            <person name="Grabovich M."/>
            <person name="Vincze T."/>
            <person name="Roberts R.J."/>
        </authorList>
    </citation>
    <scope>NUCLEOTIDE SEQUENCE [LARGE SCALE GENOMIC DNA]</scope>
    <source>
        <strain evidence="3 4">P</strain>
    </source>
</reference>
<dbReference type="Pfam" id="PF04977">
    <property type="entry name" value="DivIC"/>
    <property type="match status" value="1"/>
</dbReference>
<sequence length="144" mass="16641">MIKKFLLALYFGFVVFCLFTLFNGTAGLSNMTSLNYFKTNLETHVESLEIKGQKLEDEIIRLTSDQERLTIAARPLGFVEPGQKMIKILNNKVEKSLYDIDQQYSLPIFKQNSNYILLVSTLFTVILFVISLFIGVLRDTFKRR</sequence>
<keyword evidence="4" id="KW-1185">Reference proteome</keyword>
<accession>A0A5C1Q9W9</accession>